<proteinExistence type="predicted"/>
<organism evidence="4 5">
    <name type="scientific">Elizabethkingia argenteiflava</name>
    <dbReference type="NCBI Taxonomy" id="2681556"/>
    <lineage>
        <taxon>Bacteria</taxon>
        <taxon>Pseudomonadati</taxon>
        <taxon>Bacteroidota</taxon>
        <taxon>Flavobacteriia</taxon>
        <taxon>Flavobacteriales</taxon>
        <taxon>Weeksellaceae</taxon>
        <taxon>Elizabethkingia</taxon>
    </lineage>
</organism>
<keyword evidence="2" id="KW-0808">Transferase</keyword>
<evidence type="ECO:0000313" key="4">
    <source>
        <dbReference type="EMBL" id="NAW50563.1"/>
    </source>
</evidence>
<accession>A0A845PU14</accession>
<gene>
    <name evidence="4" type="ORF">GNY06_03890</name>
</gene>
<sequence length="104" mass="12177">MKKYYRSPLPFQGQKRNFSKEFKQALKSFPSNATYVDLFGGSGLLSHTIKQHYTDAKVVFNDYDNYTKRLKNMEKTNKLISDLRDICSAEGKKSKFHSLLRIKF</sequence>
<name>A0A845PU14_9FLAO</name>
<comment type="caution">
    <text evidence="4">The sequence shown here is derived from an EMBL/GenBank/DDBJ whole genome shotgun (WGS) entry which is preliminary data.</text>
</comment>
<evidence type="ECO:0000256" key="2">
    <source>
        <dbReference type="ARBA" id="ARBA00022679"/>
    </source>
</evidence>
<dbReference type="GO" id="GO:0009307">
    <property type="term" value="P:DNA restriction-modification system"/>
    <property type="evidence" value="ECO:0007669"/>
    <property type="project" value="InterPro"/>
</dbReference>
<dbReference type="Proteomes" id="UP000553459">
    <property type="component" value="Unassembled WGS sequence"/>
</dbReference>
<dbReference type="SUPFAM" id="SSF53335">
    <property type="entry name" value="S-adenosyl-L-methionine-dependent methyltransferases"/>
    <property type="match status" value="1"/>
</dbReference>
<keyword evidence="5" id="KW-1185">Reference proteome</keyword>
<dbReference type="GO" id="GO:0009007">
    <property type="term" value="F:site-specific DNA-methyltransferase (adenine-specific) activity"/>
    <property type="evidence" value="ECO:0007669"/>
    <property type="project" value="UniProtKB-EC"/>
</dbReference>
<reference evidence="4 5" key="1">
    <citation type="submission" date="2019-11" db="EMBL/GenBank/DDBJ databases">
        <title>Characterization of Elizabethkingia argenteiflava sp. nov., isolated from inner surface of Soybean Pods.</title>
        <authorList>
            <person name="Mo S."/>
        </authorList>
    </citation>
    <scope>NUCLEOTIDE SEQUENCE [LARGE SCALE GENOMIC DNA]</scope>
    <source>
        <strain evidence="4 5">YB22</strain>
    </source>
</reference>
<dbReference type="AlphaFoldDB" id="A0A845PU14"/>
<evidence type="ECO:0000313" key="5">
    <source>
        <dbReference type="Proteomes" id="UP000553459"/>
    </source>
</evidence>
<dbReference type="Gene3D" id="3.40.50.150">
    <property type="entry name" value="Vaccinia Virus protein VP39"/>
    <property type="match status" value="1"/>
</dbReference>
<evidence type="ECO:0008006" key="6">
    <source>
        <dbReference type="Google" id="ProtNLM"/>
    </source>
</evidence>
<keyword evidence="3" id="KW-0949">S-adenosyl-L-methionine</keyword>
<dbReference type="RefSeq" id="WP_166518897.1">
    <property type="nucleotide sequence ID" value="NZ_JAAABJ010000344.1"/>
</dbReference>
<evidence type="ECO:0000256" key="3">
    <source>
        <dbReference type="ARBA" id="ARBA00022691"/>
    </source>
</evidence>
<keyword evidence="1" id="KW-0489">Methyltransferase</keyword>
<dbReference type="InterPro" id="IPR029063">
    <property type="entry name" value="SAM-dependent_MTases_sf"/>
</dbReference>
<dbReference type="Pfam" id="PF02086">
    <property type="entry name" value="MethyltransfD12"/>
    <property type="match status" value="1"/>
</dbReference>
<dbReference type="InterPro" id="IPR012327">
    <property type="entry name" value="MeTrfase_D12"/>
</dbReference>
<protein>
    <recommendedName>
        <fullName evidence="6">DNA methyltransferase</fullName>
    </recommendedName>
</protein>
<dbReference type="EMBL" id="JAAABJ010000344">
    <property type="protein sequence ID" value="NAW50563.1"/>
    <property type="molecule type" value="Genomic_DNA"/>
</dbReference>
<dbReference type="GO" id="GO:0032259">
    <property type="term" value="P:methylation"/>
    <property type="evidence" value="ECO:0007669"/>
    <property type="project" value="UniProtKB-KW"/>
</dbReference>
<evidence type="ECO:0000256" key="1">
    <source>
        <dbReference type="ARBA" id="ARBA00022603"/>
    </source>
</evidence>